<sequence length="931" mass="101284">MGDVLHLLVILSLLETGNAKVGNFKAAGATAPGDILIGGLFPIHEGVEESPNISAPHVSQCVRYSKCNRFNTDGFIQALAMIHAVESANRSPVLTAVGISLGYRLHDSCSDVTTALRASADFTQPTTDCGGGANTSNSSPPIMAVIGASSSEISISVARQLNLKLIPQISYASTAIILSDKNRFPAFLRTVPSDVYQTQAMVQLLSDSKWTWVGVVTTDGDYGRSALDSFVSQATASGICVAFKEILPDSLTSPDSESAISQAAATLQSNPNVKVVVSFAKPTQMMYLYQKLRSLGSGLGERVWVASDSWSSSKEVLGEMDLPDIGNVVGFSFKRGNLAPFHHYLMNLSDINDVIGNNSFLKEFYSLPNRSENSGVLSSSTVPAEILLNNSHVNVVFNVEMAVSAIAHAVADICSEKDCKTPGTVQPWEVLGALKDSHFELEGKSYTFDQKGDINLGYDVTVWRSVRGVINVHDVVAEYHPINKSFSYTSGNTKNLTDLRNVVSVCSPSCEPGKFKKTAEGQHTCCYECINCTENHYSNNTDMDQCLSCDTKTEWSLEGSSGCTHKTLEFFSWQDGFAVVLLALAALGIVLVLLVGALFLHHHQTPVVKAAGGALSQIILLSLVGSFVSAVFFVGHPSSLQCKVRQVLFGLSFTLCVSCILVKSLKILLAFQLNPDLKDVLRRLYQPYAIICLCVILQVLTCTLWLVLQSPRKKATIFTTTVLAECDEGSQVAFGVMLGYIAVLALVCFACAFKGRKLPQKYNEARFITFSMLLYLMSWLIFVPVYVTTSGKYLPAVEMVVILISNYGILSCHFFPKCYVILFKKEHNTKRAFMKNVYEYSRKGITVSSSVSETSASQTEGKCISHPYSISSPSFFMSPPPMEPTAPQNCWSVGQNIQGIDTATHCTIVDHGVFATGQLTRPRCLRRSMSL</sequence>
<feature type="transmembrane region" description="Helical" evidence="16">
    <location>
        <begin position="793"/>
        <end position="815"/>
    </location>
</feature>
<evidence type="ECO:0000256" key="11">
    <source>
        <dbReference type="ARBA" id="ARBA00023157"/>
    </source>
</evidence>
<dbReference type="FunFam" id="2.10.50.30:FF:000004">
    <property type="entry name" value="Taste receptor type 1 member 3-like protein"/>
    <property type="match status" value="1"/>
</dbReference>
<keyword evidence="9" id="KW-0297">G-protein coupled receptor</keyword>
<feature type="chain" id="PRO_5035755952" description="G-protein coupled receptor family C group 6 member A" evidence="17">
    <location>
        <begin position="20"/>
        <end position="931"/>
    </location>
</feature>
<dbReference type="Gene3D" id="3.40.50.2300">
    <property type="match status" value="2"/>
</dbReference>
<dbReference type="InterPro" id="IPR017978">
    <property type="entry name" value="GPCR_3_C"/>
</dbReference>
<evidence type="ECO:0000256" key="5">
    <source>
        <dbReference type="ARBA" id="ARBA00022692"/>
    </source>
</evidence>
<keyword evidence="8 16" id="KW-1133">Transmembrane helix</keyword>
<evidence type="ECO:0000256" key="6">
    <source>
        <dbReference type="ARBA" id="ARBA00022725"/>
    </source>
</evidence>
<organism evidence="19 20">
    <name type="scientific">Salvelinus namaycush</name>
    <name type="common">Lake trout</name>
    <name type="synonym">Salmo namaycush</name>
    <dbReference type="NCBI Taxonomy" id="8040"/>
    <lineage>
        <taxon>Eukaryota</taxon>
        <taxon>Metazoa</taxon>
        <taxon>Chordata</taxon>
        <taxon>Craniata</taxon>
        <taxon>Vertebrata</taxon>
        <taxon>Euteleostomi</taxon>
        <taxon>Actinopterygii</taxon>
        <taxon>Neopterygii</taxon>
        <taxon>Teleostei</taxon>
        <taxon>Protacanthopterygii</taxon>
        <taxon>Salmoniformes</taxon>
        <taxon>Salmonidae</taxon>
        <taxon>Salmoninae</taxon>
        <taxon>Salvelinus</taxon>
    </lineage>
</organism>
<dbReference type="PRINTS" id="PR00248">
    <property type="entry name" value="GPCRMGR"/>
</dbReference>
<dbReference type="InterPro" id="IPR028082">
    <property type="entry name" value="Peripla_BP_I"/>
</dbReference>
<feature type="transmembrane region" description="Helical" evidence="16">
    <location>
        <begin position="612"/>
        <end position="635"/>
    </location>
</feature>
<dbReference type="Gene3D" id="2.10.50.30">
    <property type="entry name" value="GPCR, family 3, nine cysteines domain"/>
    <property type="match status" value="1"/>
</dbReference>
<evidence type="ECO:0000256" key="9">
    <source>
        <dbReference type="ARBA" id="ARBA00023040"/>
    </source>
</evidence>
<evidence type="ECO:0000256" key="17">
    <source>
        <dbReference type="SAM" id="SignalP"/>
    </source>
</evidence>
<dbReference type="Pfam" id="PF01094">
    <property type="entry name" value="ANF_receptor"/>
    <property type="match status" value="1"/>
</dbReference>
<feature type="signal peptide" evidence="17">
    <location>
        <begin position="1"/>
        <end position="19"/>
    </location>
</feature>
<evidence type="ECO:0000256" key="10">
    <source>
        <dbReference type="ARBA" id="ARBA00023136"/>
    </source>
</evidence>
<dbReference type="InterPro" id="IPR000337">
    <property type="entry name" value="GPCR_3"/>
</dbReference>
<evidence type="ECO:0000313" key="19">
    <source>
        <dbReference type="Proteomes" id="UP000808372"/>
    </source>
</evidence>
<keyword evidence="14" id="KW-0807">Transducer</keyword>
<reference evidence="20" key="1">
    <citation type="submission" date="2025-08" db="UniProtKB">
        <authorList>
            <consortium name="RefSeq"/>
        </authorList>
    </citation>
    <scope>IDENTIFICATION</scope>
    <source>
        <tissue evidence="20">White muscle</tissue>
    </source>
</reference>
<feature type="transmembrane region" description="Helical" evidence="16">
    <location>
        <begin position="576"/>
        <end position="600"/>
    </location>
</feature>
<evidence type="ECO:0000256" key="15">
    <source>
        <dbReference type="ARBA" id="ARBA00039774"/>
    </source>
</evidence>
<dbReference type="Pfam" id="PF00003">
    <property type="entry name" value="7tm_3"/>
    <property type="match status" value="1"/>
</dbReference>
<keyword evidence="11" id="KW-1015">Disulfide bond</keyword>
<comment type="subcellular location">
    <subcellularLocation>
        <location evidence="1">Cell membrane</location>
        <topology evidence="1">Multi-pass membrane protein</topology>
    </subcellularLocation>
</comment>
<dbReference type="InterPro" id="IPR001828">
    <property type="entry name" value="ANF_lig-bd_rcpt"/>
</dbReference>
<dbReference type="InterPro" id="IPR038550">
    <property type="entry name" value="GPCR_3_9-Cys_sf"/>
</dbReference>
<evidence type="ECO:0000256" key="12">
    <source>
        <dbReference type="ARBA" id="ARBA00023170"/>
    </source>
</evidence>
<feature type="transmembrane region" description="Helical" evidence="16">
    <location>
        <begin position="765"/>
        <end position="787"/>
    </location>
</feature>
<dbReference type="FunFam" id="3.40.50.2300:FF:000152">
    <property type="entry name" value="G protein-coupled receptor class C group 6 member A"/>
    <property type="match status" value="1"/>
</dbReference>
<dbReference type="SUPFAM" id="SSF53822">
    <property type="entry name" value="Periplasmic binding protein-like I"/>
    <property type="match status" value="1"/>
</dbReference>
<dbReference type="PANTHER" id="PTHR24061">
    <property type="entry name" value="CALCIUM-SENSING RECEPTOR-RELATED"/>
    <property type="match status" value="1"/>
</dbReference>
<evidence type="ECO:0000256" key="1">
    <source>
        <dbReference type="ARBA" id="ARBA00004651"/>
    </source>
</evidence>
<accession>A0A8U0PYG3</accession>
<keyword evidence="10 16" id="KW-0472">Membrane</keyword>
<dbReference type="PANTHER" id="PTHR24061:SF5">
    <property type="entry name" value="G-PROTEIN COUPLED RECEPTOR FAMILY C GROUP 6 MEMBER A"/>
    <property type="match status" value="1"/>
</dbReference>
<evidence type="ECO:0000256" key="16">
    <source>
        <dbReference type="SAM" id="Phobius"/>
    </source>
</evidence>
<dbReference type="InterPro" id="IPR011500">
    <property type="entry name" value="GPCR_3_9-Cys_dom"/>
</dbReference>
<dbReference type="Proteomes" id="UP000808372">
    <property type="component" value="Chromosome 37"/>
</dbReference>
<evidence type="ECO:0000256" key="3">
    <source>
        <dbReference type="ARBA" id="ARBA00011748"/>
    </source>
</evidence>
<keyword evidence="4" id="KW-1003">Cell membrane</keyword>
<dbReference type="KEGG" id="snh:120031676"/>
<dbReference type="PRINTS" id="PR00592">
    <property type="entry name" value="CASENSINGR"/>
</dbReference>
<keyword evidence="6" id="KW-0552">Olfaction</keyword>
<feature type="transmembrane region" description="Helical" evidence="16">
    <location>
        <begin position="732"/>
        <end position="753"/>
    </location>
</feature>
<dbReference type="GeneID" id="120031676"/>
<dbReference type="AlphaFoldDB" id="A0A8U0PYG3"/>
<feature type="domain" description="G-protein coupled receptors family 3 profile" evidence="18">
    <location>
        <begin position="577"/>
        <end position="837"/>
    </location>
</feature>
<dbReference type="GO" id="GO:0005886">
    <property type="term" value="C:plasma membrane"/>
    <property type="evidence" value="ECO:0007669"/>
    <property type="project" value="UniProtKB-SubCell"/>
</dbReference>
<evidence type="ECO:0000256" key="8">
    <source>
        <dbReference type="ARBA" id="ARBA00022989"/>
    </source>
</evidence>
<comment type="subunit">
    <text evidence="3">Homodimer; disulfide-linked.</text>
</comment>
<evidence type="ECO:0000256" key="4">
    <source>
        <dbReference type="ARBA" id="ARBA00022475"/>
    </source>
</evidence>
<dbReference type="InterPro" id="IPR000068">
    <property type="entry name" value="GPCR_3_Ca_sens_rcpt-rel"/>
</dbReference>
<comment type="similarity">
    <text evidence="2">Belongs to the G-protein coupled receptor 3 family.</text>
</comment>
<feature type="transmembrane region" description="Helical" evidence="16">
    <location>
        <begin position="688"/>
        <end position="708"/>
    </location>
</feature>
<evidence type="ECO:0000256" key="7">
    <source>
        <dbReference type="ARBA" id="ARBA00022729"/>
    </source>
</evidence>
<keyword evidence="7 17" id="KW-0732">Signal</keyword>
<dbReference type="GO" id="GO:0004930">
    <property type="term" value="F:G protein-coupled receptor activity"/>
    <property type="evidence" value="ECO:0007669"/>
    <property type="project" value="UniProtKB-KW"/>
</dbReference>
<keyword evidence="5 16" id="KW-0812">Transmembrane</keyword>
<evidence type="ECO:0000256" key="2">
    <source>
        <dbReference type="ARBA" id="ARBA00007242"/>
    </source>
</evidence>
<proteinExistence type="inferred from homology"/>
<evidence type="ECO:0000256" key="14">
    <source>
        <dbReference type="ARBA" id="ARBA00023224"/>
    </source>
</evidence>
<evidence type="ECO:0000256" key="13">
    <source>
        <dbReference type="ARBA" id="ARBA00023180"/>
    </source>
</evidence>
<feature type="transmembrane region" description="Helical" evidence="16">
    <location>
        <begin position="647"/>
        <end position="668"/>
    </location>
</feature>
<keyword evidence="6" id="KW-0716">Sensory transduction</keyword>
<name>A0A8U0PYG3_SALNM</name>
<protein>
    <recommendedName>
        <fullName evidence="15">G-protein coupled receptor family C group 6 member A</fullName>
    </recommendedName>
</protein>
<dbReference type="GO" id="GO:0007608">
    <property type="term" value="P:sensory perception of smell"/>
    <property type="evidence" value="ECO:0007669"/>
    <property type="project" value="UniProtKB-KW"/>
</dbReference>
<evidence type="ECO:0000313" key="20">
    <source>
        <dbReference type="RefSeq" id="XP_038833397.1"/>
    </source>
</evidence>
<dbReference type="Pfam" id="PF07562">
    <property type="entry name" value="NCD3G"/>
    <property type="match status" value="1"/>
</dbReference>
<gene>
    <name evidence="20" type="primary">LOC120031676</name>
</gene>
<keyword evidence="13" id="KW-0325">Glycoprotein</keyword>
<keyword evidence="19" id="KW-1185">Reference proteome</keyword>
<evidence type="ECO:0000259" key="18">
    <source>
        <dbReference type="PROSITE" id="PS50259"/>
    </source>
</evidence>
<dbReference type="RefSeq" id="XP_038833397.1">
    <property type="nucleotide sequence ID" value="XM_038977469.1"/>
</dbReference>
<keyword evidence="12" id="KW-0675">Receptor</keyword>
<dbReference type="PROSITE" id="PS50259">
    <property type="entry name" value="G_PROTEIN_RECEP_F3_4"/>
    <property type="match status" value="1"/>
</dbReference>